<organism evidence="1 2">
    <name type="scientific">Roseomonas populi</name>
    <dbReference type="NCBI Taxonomy" id="3121582"/>
    <lineage>
        <taxon>Bacteria</taxon>
        <taxon>Pseudomonadati</taxon>
        <taxon>Pseudomonadota</taxon>
        <taxon>Alphaproteobacteria</taxon>
        <taxon>Acetobacterales</taxon>
        <taxon>Roseomonadaceae</taxon>
        <taxon>Roseomonas</taxon>
    </lineage>
</organism>
<comment type="caution">
    <text evidence="1">The sequence shown here is derived from an EMBL/GenBank/DDBJ whole genome shotgun (WGS) entry which is preliminary data.</text>
</comment>
<evidence type="ECO:0000313" key="1">
    <source>
        <dbReference type="EMBL" id="MCR0981808.1"/>
    </source>
</evidence>
<reference evidence="1 2" key="1">
    <citation type="submission" date="2022-06" db="EMBL/GenBank/DDBJ databases">
        <title>Roseomonas CN29.</title>
        <authorList>
            <person name="Cheng Y."/>
            <person name="He X."/>
        </authorList>
    </citation>
    <scope>NUCLEOTIDE SEQUENCE [LARGE SCALE GENOMIC DNA]</scope>
    <source>
        <strain evidence="1 2">CN29</strain>
    </source>
</reference>
<dbReference type="Pfam" id="PF06892">
    <property type="entry name" value="Phage_CP76"/>
    <property type="match status" value="1"/>
</dbReference>
<dbReference type="Proteomes" id="UP001524642">
    <property type="component" value="Unassembled WGS sequence"/>
</dbReference>
<dbReference type="InterPro" id="IPR009679">
    <property type="entry name" value="Phage_186_CII-like"/>
</dbReference>
<dbReference type="RefSeq" id="WP_257715470.1">
    <property type="nucleotide sequence ID" value="NZ_JANJOU010000003.1"/>
</dbReference>
<evidence type="ECO:0000313" key="2">
    <source>
        <dbReference type="Proteomes" id="UP001524642"/>
    </source>
</evidence>
<gene>
    <name evidence="1" type="ORF">NRP21_07075</name>
</gene>
<keyword evidence="2" id="KW-1185">Reference proteome</keyword>
<proteinExistence type="predicted"/>
<sequence length="160" mass="16826">MSDRPLSDLEKKLKHLSRGLIADAGGVEASAACHGIRVGKTQFGAYQSLNNDQFMPLDVLICLTEATGNPQLLEEVARRCGYRIERLSTMGSGEAMQHVAAVAKEAAEVVQAAALGLADGHLCAEDTARLEAEMLDVQRVAGEGAAAIRAARLAGEGSPR</sequence>
<accession>A0ABT1X138</accession>
<protein>
    <submittedName>
        <fullName evidence="1">Uncharacterized protein</fullName>
    </submittedName>
</protein>
<name>A0ABT1X138_9PROT</name>
<dbReference type="EMBL" id="JANJOU010000003">
    <property type="protein sequence ID" value="MCR0981808.1"/>
    <property type="molecule type" value="Genomic_DNA"/>
</dbReference>